<comment type="caution">
    <text evidence="3">The sequence shown here is derived from an EMBL/GenBank/DDBJ whole genome shotgun (WGS) entry which is preliminary data.</text>
</comment>
<feature type="region of interest" description="Disordered" evidence="1">
    <location>
        <begin position="373"/>
        <end position="409"/>
    </location>
</feature>
<dbReference type="EMBL" id="JABANM010010515">
    <property type="protein sequence ID" value="KAF4739257.1"/>
    <property type="molecule type" value="Genomic_DNA"/>
</dbReference>
<dbReference type="Proteomes" id="UP000574390">
    <property type="component" value="Unassembled WGS sequence"/>
</dbReference>
<feature type="compositionally biased region" description="Basic and acidic residues" evidence="1">
    <location>
        <begin position="304"/>
        <end position="314"/>
    </location>
</feature>
<keyword evidence="4" id="KW-1185">Reference proteome</keyword>
<dbReference type="EMBL" id="JABANO010011634">
    <property type="protein sequence ID" value="KAF4743149.1"/>
    <property type="molecule type" value="Genomic_DNA"/>
</dbReference>
<name>A0A7J6TD08_PEROL</name>
<accession>A0A7J6TD08</accession>
<evidence type="ECO:0000313" key="5">
    <source>
        <dbReference type="Proteomes" id="UP000574390"/>
    </source>
</evidence>
<feature type="region of interest" description="Disordered" evidence="1">
    <location>
        <begin position="292"/>
        <end position="326"/>
    </location>
</feature>
<evidence type="ECO:0000313" key="3">
    <source>
        <dbReference type="EMBL" id="KAF4743149.1"/>
    </source>
</evidence>
<protein>
    <submittedName>
        <fullName evidence="3">Uncharacterized protein</fullName>
    </submittedName>
</protein>
<sequence length="426" mass="47963">MAPPPLPQAVLIKHKKELQASLPTKAGVEQSRYLVHQLFPLVQKILADCLEDMPDDDHLVRWMIAWLELESRRRAQSRITATHESKLLVERGQEGKLRAMSRPSWAFCRSPEDSPAGNAEFVERLPLPLVAGEVAQGLWRRSFIVNPDGSIKQRTSKLWYEKMWERQPDGPLGPYRRPTRHVSEPNTNIVQAMTAVSKRVTNLMANGRERVKRVPEWWRGSFFVRRFSSGLSSRSEEPEDLSRPERAQTPEFYSTVGIRRLSQESLTRHDEFVGGRGVWVAEASDVIDSLGMSSSRMSDTSSLRVEEGSRERFSGSHASSRSVRQGYMNEHQTIPEPPSTAEESEAALPGVAVTSTSSLPNLRTYIQHDLSRWTSTPSATRHQRNRSTESSQRVVDSSMFKSVRSKKDALDKAMSVIARGTASSSG</sequence>
<gene>
    <name evidence="2" type="ORF">FOZ62_003989</name>
    <name evidence="3" type="ORF">FOZ63_000565</name>
</gene>
<organism evidence="3 4">
    <name type="scientific">Perkinsus olseni</name>
    <name type="common">Perkinsus atlanticus</name>
    <dbReference type="NCBI Taxonomy" id="32597"/>
    <lineage>
        <taxon>Eukaryota</taxon>
        <taxon>Sar</taxon>
        <taxon>Alveolata</taxon>
        <taxon>Perkinsozoa</taxon>
        <taxon>Perkinsea</taxon>
        <taxon>Perkinsida</taxon>
        <taxon>Perkinsidae</taxon>
        <taxon>Perkinsus</taxon>
    </lineage>
</organism>
<feature type="compositionally biased region" description="Low complexity" evidence="1">
    <location>
        <begin position="292"/>
        <end position="303"/>
    </location>
</feature>
<dbReference type="AlphaFoldDB" id="A0A7J6TD08"/>
<evidence type="ECO:0000256" key="1">
    <source>
        <dbReference type="SAM" id="MobiDB-lite"/>
    </source>
</evidence>
<proteinExistence type="predicted"/>
<evidence type="ECO:0000313" key="4">
    <source>
        <dbReference type="Proteomes" id="UP000553632"/>
    </source>
</evidence>
<reference evidence="4 5" key="1">
    <citation type="submission" date="2020-04" db="EMBL/GenBank/DDBJ databases">
        <title>Perkinsus olseni comparative genomics.</title>
        <authorList>
            <person name="Bogema D.R."/>
        </authorList>
    </citation>
    <scope>NUCLEOTIDE SEQUENCE [LARGE SCALE GENOMIC DNA]</scope>
    <source>
        <strain evidence="2">ATCC PRA-205</strain>
        <strain evidence="3 4">ATCC PRA-207</strain>
    </source>
</reference>
<evidence type="ECO:0000313" key="2">
    <source>
        <dbReference type="EMBL" id="KAF4739257.1"/>
    </source>
</evidence>
<dbReference type="Proteomes" id="UP000553632">
    <property type="component" value="Unassembled WGS sequence"/>
</dbReference>